<dbReference type="OrthoDB" id="2614981at2"/>
<dbReference type="KEGG" id="lpil:LIP_2293"/>
<dbReference type="STRING" id="1555112.LIP_2293"/>
<dbReference type="EMBL" id="AP014924">
    <property type="protein sequence ID" value="BAS28134.1"/>
    <property type="molecule type" value="Genomic_DNA"/>
</dbReference>
<accession>A0A0K2SMT9</accession>
<name>A0A0K2SMT9_LIMPI</name>
<evidence type="ECO:0000313" key="2">
    <source>
        <dbReference type="Proteomes" id="UP000065807"/>
    </source>
</evidence>
<keyword evidence="2" id="KW-1185">Reference proteome</keyword>
<sequence>MAGRRLTGYQPLTIRRIADRIRTGEEPWISIREFLDDFYASDDERRASLIAARPEYVGDQRFDAYLAALAEHLAMHYNLPVPPWVHESQRFLERFWFPTSIRSLHATCLVESPASFRRRGIFVDHTELERC</sequence>
<protein>
    <submittedName>
        <fullName evidence="1">Uncharacterized protein</fullName>
    </submittedName>
</protein>
<reference evidence="2" key="2">
    <citation type="journal article" date="2016" name="Int. J. Syst. Evol. Microbiol.">
        <title>Complete genome sequence and cell structure of Limnochorda pilosa, a Gram-negative spore-former within the phylum Firmicutes.</title>
        <authorList>
            <person name="Watanabe M."/>
            <person name="Kojima H."/>
            <person name="Fukui M."/>
        </authorList>
    </citation>
    <scope>NUCLEOTIDE SEQUENCE [LARGE SCALE GENOMIC DNA]</scope>
    <source>
        <strain evidence="2">HC45</strain>
    </source>
</reference>
<proteinExistence type="predicted"/>
<reference evidence="2" key="1">
    <citation type="submission" date="2015-07" db="EMBL/GenBank/DDBJ databases">
        <title>Complete genome sequence and phylogenetic analysis of Limnochorda pilosa.</title>
        <authorList>
            <person name="Watanabe M."/>
            <person name="Kojima H."/>
            <person name="Fukui M."/>
        </authorList>
    </citation>
    <scope>NUCLEOTIDE SEQUENCE [LARGE SCALE GENOMIC DNA]</scope>
    <source>
        <strain evidence="2">HC45</strain>
    </source>
</reference>
<organism evidence="1 2">
    <name type="scientific">Limnochorda pilosa</name>
    <dbReference type="NCBI Taxonomy" id="1555112"/>
    <lineage>
        <taxon>Bacteria</taxon>
        <taxon>Bacillati</taxon>
        <taxon>Bacillota</taxon>
        <taxon>Limnochordia</taxon>
        <taxon>Limnochordales</taxon>
        <taxon>Limnochordaceae</taxon>
        <taxon>Limnochorda</taxon>
    </lineage>
</organism>
<dbReference type="RefSeq" id="WP_068137985.1">
    <property type="nucleotide sequence ID" value="NZ_AP014924.1"/>
</dbReference>
<dbReference type="AlphaFoldDB" id="A0A0K2SMT9"/>
<evidence type="ECO:0000313" key="1">
    <source>
        <dbReference type="EMBL" id="BAS28134.1"/>
    </source>
</evidence>
<dbReference type="Proteomes" id="UP000065807">
    <property type="component" value="Chromosome"/>
</dbReference>
<gene>
    <name evidence="1" type="ORF">LIP_2293</name>
</gene>